<evidence type="ECO:0000259" key="8">
    <source>
        <dbReference type="SMART" id="SM00893"/>
    </source>
</evidence>
<proteinExistence type="inferred from homology"/>
<dbReference type="Pfam" id="PF01012">
    <property type="entry name" value="ETF"/>
    <property type="match status" value="1"/>
</dbReference>
<dbReference type="GO" id="GO:0009055">
    <property type="term" value="F:electron transfer activity"/>
    <property type="evidence" value="ECO:0007669"/>
    <property type="project" value="InterPro"/>
</dbReference>
<comment type="function">
    <text evidence="5">The electron transfer flavoprotein serves as a specific electron acceptor for several dehydrogenases, including five acyl-CoA dehydrogenases, glutaryl-CoA and sarcosine dehydrogenase. It transfers the electrons to the main mitochondrial respiratory chain via ETF-ubiquinone oxidoreductase (ETF dehydrogenase).</text>
</comment>
<evidence type="ECO:0000256" key="1">
    <source>
        <dbReference type="ARBA" id="ARBA00004305"/>
    </source>
</evidence>
<dbReference type="Gene3D" id="3.40.50.620">
    <property type="entry name" value="HUPs"/>
    <property type="match status" value="1"/>
</dbReference>
<organism evidence="9 10">
    <name type="scientific">Rhodotorula mucilaginosa</name>
    <name type="common">Yeast</name>
    <name type="synonym">Rhodotorula rubra</name>
    <dbReference type="NCBI Taxonomy" id="5537"/>
    <lineage>
        <taxon>Eukaryota</taxon>
        <taxon>Fungi</taxon>
        <taxon>Dikarya</taxon>
        <taxon>Basidiomycota</taxon>
        <taxon>Pucciniomycotina</taxon>
        <taxon>Microbotryomycetes</taxon>
        <taxon>Sporidiobolales</taxon>
        <taxon>Sporidiobolaceae</taxon>
        <taxon>Rhodotorula</taxon>
    </lineage>
</organism>
<keyword evidence="3" id="KW-0813">Transport</keyword>
<evidence type="ECO:0000256" key="3">
    <source>
        <dbReference type="ARBA" id="ARBA00022448"/>
    </source>
</evidence>
<dbReference type="AlphaFoldDB" id="A0A9P7B2A6"/>
<dbReference type="PANTHER" id="PTHR21294:SF8">
    <property type="entry name" value="ELECTRON TRANSFER FLAVOPROTEIN SUBUNIT BETA"/>
    <property type="match status" value="1"/>
</dbReference>
<dbReference type="InterPro" id="IPR012255">
    <property type="entry name" value="ETF_b"/>
</dbReference>
<evidence type="ECO:0000256" key="4">
    <source>
        <dbReference type="ARBA" id="ARBA00022982"/>
    </source>
</evidence>
<keyword evidence="4" id="KW-0249">Electron transport</keyword>
<evidence type="ECO:0000256" key="5">
    <source>
        <dbReference type="ARBA" id="ARBA00025416"/>
    </source>
</evidence>
<comment type="caution">
    <text evidence="9">The sequence shown here is derived from an EMBL/GenBank/DDBJ whole genome shotgun (WGS) entry which is preliminary data.</text>
</comment>
<comment type="similarity">
    <text evidence="2">Belongs to the ETF beta-subunit/FixA family.</text>
</comment>
<dbReference type="InterPro" id="IPR000049">
    <property type="entry name" value="ET-Flavoprotein_bsu_CS"/>
</dbReference>
<dbReference type="SUPFAM" id="SSF52402">
    <property type="entry name" value="Adenine nucleotide alpha hydrolases-like"/>
    <property type="match status" value="1"/>
</dbReference>
<sequence length="753" mass="81850">MRPTAPSWLKLLVPVKRTVDYAVKIRVGPKGVETKGVKHSMNPFDEIAVEEAVRLREKAKEAIEKITVVSIGPAKASEVLRTALAMGADDAIHVETAEDDVVEPLAVARALKEIVGREKPDIVLMGKQAIDDDSSQVGGMLAGMLSWPQANFASKVDLDTAANTVTVSREIDGGLETLKMSLPAVITTDLRLNQPRYASLPNIMKAKKKPLQKLKAADLGADLAPRLESVNVAAPPARQGGAKSLHTSTAFAPLIRYLRKKALGLISTEQGWTTRLWQLDTFSQLFDSSPVVAEAVTSMSLLPTLLPFDRCFVADTDGRPFVSNEVTRQLATATVSIYSSSLGTDATAMCHGLHVLVANAPTTAVIRDVLLVLVALALPLVVQVGQHPLDVVQSWLLATARLLTYYKICGCFLRSCPNLKDILFLADSGPATSDLVHVRERFIRRRAFQGMPLPSIGTLHLKPVPVILMCGSLKTLGNNALFHVAGAMALSGYPAEYDKLVVGLGASSCSGGRHATCRSLPLRATSTLEARFSFNAVPESLCLLSALSGVANLKLTFVECRRYHDIAFPLFFALWHPHHLVIDHNGEDIARLSFDTDSLPFLPPLQTLAMHHVDLFYPVLQRLLGVLAGTLIKKVSFENSVLWVGDYMDDQYLSLESRGVVDLLSQIPRLASVNLGRWCWLEEGARIYEIDTWSDGSGVGVQYEGARNTLDEEEQQDDSTEGPARFPLHPPFPFPATASPQFGGSFVSVETST</sequence>
<dbReference type="GO" id="GO:0009063">
    <property type="term" value="P:amino acid catabolic process"/>
    <property type="evidence" value="ECO:0007669"/>
    <property type="project" value="TreeGrafter"/>
</dbReference>
<accession>A0A9P7B2A6</accession>
<feature type="compositionally biased region" description="Acidic residues" evidence="7">
    <location>
        <begin position="711"/>
        <end position="720"/>
    </location>
</feature>
<dbReference type="PROSITE" id="PS01065">
    <property type="entry name" value="ETF_BETA"/>
    <property type="match status" value="1"/>
</dbReference>
<dbReference type="OrthoDB" id="276685at2759"/>
<gene>
    <name evidence="9" type="ORF">C6P46_001649</name>
</gene>
<dbReference type="InterPro" id="IPR033948">
    <property type="entry name" value="ETF_beta_N"/>
</dbReference>
<dbReference type="CDD" id="cd01714">
    <property type="entry name" value="ETF_beta"/>
    <property type="match status" value="1"/>
</dbReference>
<reference evidence="9 10" key="1">
    <citation type="submission" date="2020-11" db="EMBL/GenBank/DDBJ databases">
        <title>Kefir isolates.</title>
        <authorList>
            <person name="Marcisauskas S."/>
            <person name="Kim Y."/>
            <person name="Blasche S."/>
        </authorList>
    </citation>
    <scope>NUCLEOTIDE SEQUENCE [LARGE SCALE GENOMIC DNA]</scope>
    <source>
        <strain evidence="9 10">KR</strain>
    </source>
</reference>
<evidence type="ECO:0000313" key="10">
    <source>
        <dbReference type="Proteomes" id="UP000777482"/>
    </source>
</evidence>
<keyword evidence="10" id="KW-1185">Reference proteome</keyword>
<dbReference type="GO" id="GO:0005759">
    <property type="term" value="C:mitochondrial matrix"/>
    <property type="evidence" value="ECO:0007669"/>
    <property type="project" value="UniProtKB-SubCell"/>
</dbReference>
<dbReference type="SMART" id="SM00893">
    <property type="entry name" value="ETF"/>
    <property type="match status" value="1"/>
</dbReference>
<feature type="domain" description="Electron transfer flavoprotein alpha/beta-subunit N-terminal" evidence="8">
    <location>
        <begin position="29"/>
        <end position="223"/>
    </location>
</feature>
<dbReference type="FunFam" id="3.40.50.620:FF:000011">
    <property type="entry name" value="Electron transfer flavoprotein subunit beta"/>
    <property type="match status" value="1"/>
</dbReference>
<name>A0A9P7B2A6_RHOMI</name>
<evidence type="ECO:0000313" key="9">
    <source>
        <dbReference type="EMBL" id="KAG0654442.1"/>
    </source>
</evidence>
<dbReference type="EMBL" id="PUHQ01000149">
    <property type="protein sequence ID" value="KAG0654442.1"/>
    <property type="molecule type" value="Genomic_DNA"/>
</dbReference>
<protein>
    <recommendedName>
        <fullName evidence="6">Probable electron transfer flavoprotein subunit beta</fullName>
    </recommendedName>
</protein>
<dbReference type="PANTHER" id="PTHR21294">
    <property type="entry name" value="ELECTRON TRANSFER FLAVOPROTEIN BETA-SUBUNIT"/>
    <property type="match status" value="1"/>
</dbReference>
<evidence type="ECO:0000256" key="6">
    <source>
        <dbReference type="ARBA" id="ARBA00070315"/>
    </source>
</evidence>
<evidence type="ECO:0000256" key="7">
    <source>
        <dbReference type="SAM" id="MobiDB-lite"/>
    </source>
</evidence>
<dbReference type="InterPro" id="IPR014729">
    <property type="entry name" value="Rossmann-like_a/b/a_fold"/>
</dbReference>
<dbReference type="Proteomes" id="UP000777482">
    <property type="component" value="Unassembled WGS sequence"/>
</dbReference>
<dbReference type="GO" id="GO:0033539">
    <property type="term" value="P:fatty acid beta-oxidation using acyl-CoA dehydrogenase"/>
    <property type="evidence" value="ECO:0007669"/>
    <property type="project" value="TreeGrafter"/>
</dbReference>
<feature type="region of interest" description="Disordered" evidence="7">
    <location>
        <begin position="710"/>
        <end position="753"/>
    </location>
</feature>
<evidence type="ECO:0000256" key="2">
    <source>
        <dbReference type="ARBA" id="ARBA00007557"/>
    </source>
</evidence>
<feature type="compositionally biased region" description="Polar residues" evidence="7">
    <location>
        <begin position="738"/>
        <end position="753"/>
    </location>
</feature>
<comment type="subcellular location">
    <subcellularLocation>
        <location evidence="1">Mitochondrion matrix</location>
    </subcellularLocation>
</comment>
<dbReference type="InterPro" id="IPR014730">
    <property type="entry name" value="ETF_a/b_N"/>
</dbReference>